<keyword evidence="1" id="KW-0175">Coiled coil</keyword>
<evidence type="ECO:0000256" key="1">
    <source>
        <dbReference type="SAM" id="Coils"/>
    </source>
</evidence>
<comment type="caution">
    <text evidence="2">The sequence shown here is derived from an EMBL/GenBank/DDBJ whole genome shotgun (WGS) entry which is preliminary data.</text>
</comment>
<accession>A0AAN7ZMK4</accession>
<gene>
    <name evidence="2" type="ORF">LTR97_007770</name>
</gene>
<reference evidence="2" key="1">
    <citation type="submission" date="2023-08" db="EMBL/GenBank/DDBJ databases">
        <title>Black Yeasts Isolated from many extreme environments.</title>
        <authorList>
            <person name="Coleine C."/>
            <person name="Stajich J.E."/>
            <person name="Selbmann L."/>
        </authorList>
    </citation>
    <scope>NUCLEOTIDE SEQUENCE</scope>
    <source>
        <strain evidence="2">CCFEE 5810</strain>
    </source>
</reference>
<evidence type="ECO:0000313" key="3">
    <source>
        <dbReference type="Proteomes" id="UP001310594"/>
    </source>
</evidence>
<dbReference type="EMBL" id="JAVRQU010000012">
    <property type="protein sequence ID" value="KAK5696468.1"/>
    <property type="molecule type" value="Genomic_DNA"/>
</dbReference>
<organism evidence="2 3">
    <name type="scientific">Elasticomyces elasticus</name>
    <dbReference type="NCBI Taxonomy" id="574655"/>
    <lineage>
        <taxon>Eukaryota</taxon>
        <taxon>Fungi</taxon>
        <taxon>Dikarya</taxon>
        <taxon>Ascomycota</taxon>
        <taxon>Pezizomycotina</taxon>
        <taxon>Dothideomycetes</taxon>
        <taxon>Dothideomycetidae</taxon>
        <taxon>Mycosphaerellales</taxon>
        <taxon>Teratosphaeriaceae</taxon>
        <taxon>Elasticomyces</taxon>
    </lineage>
</organism>
<evidence type="ECO:0000313" key="2">
    <source>
        <dbReference type="EMBL" id="KAK5696468.1"/>
    </source>
</evidence>
<name>A0AAN7ZMK4_9PEZI</name>
<dbReference type="AlphaFoldDB" id="A0AAN7ZMK4"/>
<dbReference type="Proteomes" id="UP001310594">
    <property type="component" value="Unassembled WGS sequence"/>
</dbReference>
<sequence length="242" mass="27102">MASTLTLGEGQVQQFLGLSCAENERLSKEIVAFQNKQQLLTDEIVTLRTGQQALENENQGLRTDNARLLSEVEKLTVTAETRQRENDELRAKSEALQRGNKALETEIRATGQEHRLLKTSFRAMQSEKRTLEMQMRTLQDCGSSVINTNSTTNPDVEIADLLAEQNDRQPSAVKVLAFDQEGETYVLNAARYPDGLPALIAAADAVCEEVFQKHPHAKNRGHTSWREFAQATQTVLSLRQHL</sequence>
<proteinExistence type="predicted"/>
<protein>
    <submittedName>
        <fullName evidence="2">Uncharacterized protein</fullName>
    </submittedName>
</protein>
<feature type="coiled-coil region" evidence="1">
    <location>
        <begin position="23"/>
        <end position="106"/>
    </location>
</feature>